<proteinExistence type="predicted"/>
<dbReference type="RefSeq" id="WP_205119963.1">
    <property type="nucleotide sequence ID" value="NZ_JAFBCM010000001.1"/>
</dbReference>
<protein>
    <submittedName>
        <fullName evidence="2">Uncharacterized protein</fullName>
    </submittedName>
</protein>
<sequence length="103" mass="10773">MTLALLVLGGLASLLGWVIGAALLWASARWTVPEKLLATIIWPGGAAGLVWIAWGERIESLAATGVPSDPWELVGVLGAAAVQLVVVGFLWMRSTRRLALSAA</sequence>
<name>A0ABV7YCI5_9ACTN</name>
<accession>A0ABV7YCI5</accession>
<organism evidence="2 3">
    <name type="scientific">Tenggerimyces flavus</name>
    <dbReference type="NCBI Taxonomy" id="1708749"/>
    <lineage>
        <taxon>Bacteria</taxon>
        <taxon>Bacillati</taxon>
        <taxon>Actinomycetota</taxon>
        <taxon>Actinomycetes</taxon>
        <taxon>Propionibacteriales</taxon>
        <taxon>Nocardioidaceae</taxon>
        <taxon>Tenggerimyces</taxon>
    </lineage>
</organism>
<dbReference type="Proteomes" id="UP001595699">
    <property type="component" value="Unassembled WGS sequence"/>
</dbReference>
<evidence type="ECO:0000313" key="2">
    <source>
        <dbReference type="EMBL" id="MFC3762946.1"/>
    </source>
</evidence>
<comment type="caution">
    <text evidence="2">The sequence shown here is derived from an EMBL/GenBank/DDBJ whole genome shotgun (WGS) entry which is preliminary data.</text>
</comment>
<keyword evidence="1" id="KW-0472">Membrane</keyword>
<feature type="transmembrane region" description="Helical" evidence="1">
    <location>
        <begin position="6"/>
        <end position="24"/>
    </location>
</feature>
<evidence type="ECO:0000313" key="3">
    <source>
        <dbReference type="Proteomes" id="UP001595699"/>
    </source>
</evidence>
<keyword evidence="3" id="KW-1185">Reference proteome</keyword>
<gene>
    <name evidence="2" type="ORF">ACFOUW_19050</name>
</gene>
<evidence type="ECO:0000256" key="1">
    <source>
        <dbReference type="SAM" id="Phobius"/>
    </source>
</evidence>
<feature type="transmembrane region" description="Helical" evidence="1">
    <location>
        <begin position="74"/>
        <end position="92"/>
    </location>
</feature>
<reference evidence="3" key="1">
    <citation type="journal article" date="2019" name="Int. J. Syst. Evol. Microbiol.">
        <title>The Global Catalogue of Microorganisms (GCM) 10K type strain sequencing project: providing services to taxonomists for standard genome sequencing and annotation.</title>
        <authorList>
            <consortium name="The Broad Institute Genomics Platform"/>
            <consortium name="The Broad Institute Genome Sequencing Center for Infectious Disease"/>
            <person name="Wu L."/>
            <person name="Ma J."/>
        </authorList>
    </citation>
    <scope>NUCLEOTIDE SEQUENCE [LARGE SCALE GENOMIC DNA]</scope>
    <source>
        <strain evidence="3">CGMCC 4.7241</strain>
    </source>
</reference>
<keyword evidence="1" id="KW-0812">Transmembrane</keyword>
<dbReference type="EMBL" id="JBHRZH010000017">
    <property type="protein sequence ID" value="MFC3762946.1"/>
    <property type="molecule type" value="Genomic_DNA"/>
</dbReference>
<keyword evidence="1" id="KW-1133">Transmembrane helix</keyword>
<feature type="transmembrane region" description="Helical" evidence="1">
    <location>
        <begin position="36"/>
        <end position="54"/>
    </location>
</feature>